<sequence length="309" mass="32426">MPDLDDLREASDFTGSSAGANGGFHLKGLGGQDWGMRSRLSRIFRPDTGKTVMLAFDHGYFQGPTSGLERLDRSILPLAPSADALMLTRGALRTTIPASNPAGIVLRASGGPSVLKELSDEQLTLSIDEAVRLDASALAIQVFIGGEHETRSVANMSTLVDQGQAAGIPVLAVTAVGREMVRDARYFRLATRIPAELGAQFVKTYFVEEGFETVTASCPVPIIIAGGKKVPEKEALEVAYKAIDQGAAGVDMGRNIFQSESPLAMITAVRSVVHDGFTAAEAYEQFLDLAASSSAPASASASALEPAGV</sequence>
<dbReference type="InterPro" id="IPR013785">
    <property type="entry name" value="Aldolase_TIM"/>
</dbReference>
<proteinExistence type="predicted"/>
<dbReference type="InterPro" id="IPR041720">
    <property type="entry name" value="FbaB-like"/>
</dbReference>
<protein>
    <submittedName>
        <fullName evidence="1">3-hydroxy-5-phosphonooxypentane-2,4-dione thiolase</fullName>
    </submittedName>
</protein>
<dbReference type="NCBIfam" id="NF006081">
    <property type="entry name" value="PRK08227.1"/>
    <property type="match status" value="1"/>
</dbReference>
<dbReference type="Pfam" id="PF01791">
    <property type="entry name" value="DeoC"/>
    <property type="match status" value="1"/>
</dbReference>
<evidence type="ECO:0000313" key="1">
    <source>
        <dbReference type="EMBL" id="GAA2227936.1"/>
    </source>
</evidence>
<dbReference type="InterPro" id="IPR002915">
    <property type="entry name" value="DeoC/FbaB/LacD_aldolase"/>
</dbReference>
<dbReference type="Gene3D" id="3.20.20.70">
    <property type="entry name" value="Aldolase class I"/>
    <property type="match status" value="1"/>
</dbReference>
<dbReference type="Proteomes" id="UP001500929">
    <property type="component" value="Unassembled WGS sequence"/>
</dbReference>
<evidence type="ECO:0000313" key="2">
    <source>
        <dbReference type="Proteomes" id="UP001500929"/>
    </source>
</evidence>
<dbReference type="RefSeq" id="WP_259478543.1">
    <property type="nucleotide sequence ID" value="NZ_BAAAQY010000003.1"/>
</dbReference>
<reference evidence="1 2" key="1">
    <citation type="journal article" date="2019" name="Int. J. Syst. Evol. Microbiol.">
        <title>The Global Catalogue of Microorganisms (GCM) 10K type strain sequencing project: providing services to taxonomists for standard genome sequencing and annotation.</title>
        <authorList>
            <consortium name="The Broad Institute Genomics Platform"/>
            <consortium name="The Broad Institute Genome Sequencing Center for Infectious Disease"/>
            <person name="Wu L."/>
            <person name="Ma J."/>
        </authorList>
    </citation>
    <scope>NUCLEOTIDE SEQUENCE [LARGE SCALE GENOMIC DNA]</scope>
    <source>
        <strain evidence="1 2">JCM 16117</strain>
    </source>
</reference>
<dbReference type="EMBL" id="BAAAQY010000003">
    <property type="protein sequence ID" value="GAA2227936.1"/>
    <property type="molecule type" value="Genomic_DNA"/>
</dbReference>
<comment type="caution">
    <text evidence="1">The sequence shown here is derived from an EMBL/GenBank/DDBJ whole genome shotgun (WGS) entry which is preliminary data.</text>
</comment>
<dbReference type="PANTHER" id="PTHR47916:SF1">
    <property type="entry name" value="3-HYDROXY-5-PHOSPHONOOXYPENTANE-2,4-DIONE THIOLASE"/>
    <property type="match status" value="1"/>
</dbReference>
<dbReference type="PIRSF" id="PIRSF038992">
    <property type="entry name" value="Aldolase_Ia"/>
    <property type="match status" value="1"/>
</dbReference>
<dbReference type="SUPFAM" id="SSF51569">
    <property type="entry name" value="Aldolase"/>
    <property type="match status" value="1"/>
</dbReference>
<dbReference type="SMART" id="SM01133">
    <property type="entry name" value="DeoC"/>
    <property type="match status" value="1"/>
</dbReference>
<organism evidence="1 2">
    <name type="scientific">Herbiconiux moechotypicola</name>
    <dbReference type="NCBI Taxonomy" id="637393"/>
    <lineage>
        <taxon>Bacteria</taxon>
        <taxon>Bacillati</taxon>
        <taxon>Actinomycetota</taxon>
        <taxon>Actinomycetes</taxon>
        <taxon>Micrococcales</taxon>
        <taxon>Microbacteriaceae</taxon>
        <taxon>Herbiconiux</taxon>
    </lineage>
</organism>
<dbReference type="PANTHER" id="PTHR47916">
    <property type="entry name" value="FRUCTOSE-BISPHOSPHATE ALDOLASE CLASS 1"/>
    <property type="match status" value="1"/>
</dbReference>
<accession>A0ABN3DD62</accession>
<keyword evidence="2" id="KW-1185">Reference proteome</keyword>
<gene>
    <name evidence="1" type="primary">lsrF</name>
    <name evidence="1" type="ORF">GCM10009851_10300</name>
</gene>
<name>A0ABN3DD62_9MICO</name>
<dbReference type="InterPro" id="IPR050456">
    <property type="entry name" value="DeoC/FbaB_aldolase"/>
</dbReference>